<evidence type="ECO:0000313" key="2">
    <source>
        <dbReference type="EMBL" id="OUJ13823.1"/>
    </source>
</evidence>
<feature type="compositionally biased region" description="Polar residues" evidence="1">
    <location>
        <begin position="349"/>
        <end position="362"/>
    </location>
</feature>
<comment type="caution">
    <text evidence="2">The sequence shown here is derived from an EMBL/GenBank/DDBJ whole genome shotgun (WGS) entry which is preliminary data.</text>
</comment>
<evidence type="ECO:0000256" key="1">
    <source>
        <dbReference type="SAM" id="MobiDB-lite"/>
    </source>
</evidence>
<keyword evidence="3" id="KW-1185">Reference proteome</keyword>
<name>A0A252BY27_9PROT</name>
<reference evidence="3" key="1">
    <citation type="submission" date="2014-06" db="EMBL/GenBank/DDBJ databases">
        <authorList>
            <person name="Winans N.J."/>
            <person name="Newell P.D."/>
            <person name="Douglas A.E."/>
        </authorList>
    </citation>
    <scope>NUCLEOTIDE SEQUENCE [LARGE SCALE GENOMIC DNA]</scope>
</reference>
<feature type="compositionally biased region" description="Low complexity" evidence="1">
    <location>
        <begin position="325"/>
        <end position="345"/>
    </location>
</feature>
<proteinExistence type="predicted"/>
<accession>A0A252BY27</accession>
<evidence type="ECO:0000313" key="3">
    <source>
        <dbReference type="Proteomes" id="UP000194931"/>
    </source>
</evidence>
<feature type="compositionally biased region" description="Basic and acidic residues" evidence="1">
    <location>
        <begin position="109"/>
        <end position="120"/>
    </location>
</feature>
<dbReference type="AlphaFoldDB" id="A0A252BY27"/>
<protein>
    <submittedName>
        <fullName evidence="2">Uncharacterized protein</fullName>
    </submittedName>
</protein>
<dbReference type="EMBL" id="JOPJ01000002">
    <property type="protein sequence ID" value="OUJ13823.1"/>
    <property type="molecule type" value="Genomic_DNA"/>
</dbReference>
<gene>
    <name evidence="2" type="ORF">HK26_04025</name>
</gene>
<dbReference type="RefSeq" id="WP_086638068.1">
    <property type="nucleotide sequence ID" value="NZ_JOPJ01000002.1"/>
</dbReference>
<organism evidence="2 3">
    <name type="scientific">Acetobacter okinawensis</name>
    <dbReference type="NCBI Taxonomy" id="1076594"/>
    <lineage>
        <taxon>Bacteria</taxon>
        <taxon>Pseudomonadati</taxon>
        <taxon>Pseudomonadota</taxon>
        <taxon>Alphaproteobacteria</taxon>
        <taxon>Acetobacterales</taxon>
        <taxon>Acetobacteraceae</taxon>
        <taxon>Acetobacter</taxon>
    </lineage>
</organism>
<feature type="region of interest" description="Disordered" evidence="1">
    <location>
        <begin position="320"/>
        <end position="384"/>
    </location>
</feature>
<dbReference type="OrthoDB" id="7226296at2"/>
<dbReference type="Proteomes" id="UP000194931">
    <property type="component" value="Unassembled WGS sequence"/>
</dbReference>
<feature type="compositionally biased region" description="Basic and acidic residues" evidence="1">
    <location>
        <begin position="49"/>
        <end position="77"/>
    </location>
</feature>
<feature type="compositionally biased region" description="Polar residues" evidence="1">
    <location>
        <begin position="1"/>
        <end position="21"/>
    </location>
</feature>
<feature type="compositionally biased region" description="Basic and acidic residues" evidence="1">
    <location>
        <begin position="91"/>
        <end position="100"/>
    </location>
</feature>
<feature type="region of interest" description="Disordered" evidence="1">
    <location>
        <begin position="1"/>
        <end position="140"/>
    </location>
</feature>
<sequence>MSEALTDTTQDTPSTQLSPDTESVAVGAGNPPTEVPEPEKPAEPAPPKSRREAIEAAANKLEKEEQAESPKPTDKPPEAVSPKPDAQASTGEEKPAEAGGDKPASGQPAEDKPQDEERKQPQAPKRFLPKAKETWANTPNAVKAEVARLERDYEAAVQRSSENQQFRESLKPFEDFAERNGIKLSQALEVYTDLDRLLKQNPVQAVGDILQRIGMRPDQYAQMVLQNSPEYQARMMMPRVQAQPQPPQVSPREQQLQQQLAQEQAARVSAEVIAPFAASKPRFAELQETVVRCLNSGMIPNDLAPSERLEAAYDMAERLSPRSVSASSPADQAQTTAQTANPARAGKSPQVSGAPSSGQSANPVRRGKVSRRASIEAALDRAGA</sequence>